<evidence type="ECO:0000313" key="2">
    <source>
        <dbReference type="EMBL" id="ODH15188.1"/>
    </source>
</evidence>
<name>A0A1D2J7D5_PARBR</name>
<evidence type="ECO:0000313" key="3">
    <source>
        <dbReference type="Proteomes" id="UP000242814"/>
    </source>
</evidence>
<sequence>MDETEETEETDERDIRDEGDEREEGQNRRWFFGTFGTFETLWDQSSSVVGVAVHAGWEADADGRGERRVGMARMVLPQEVTVEGKQQRCLFFCGLVVEISEGGGQEQLAGSERGLGATISSRDLGRFIESPTLRQDSSQDARNTKPPPCSYLRLTTQIVCKSMPLEFKVENKDREGYQMSEIQRLMAKIKKAKLRTKWNPYEDLEMLMYGAEMRKMSQES</sequence>
<proteinExistence type="predicted"/>
<evidence type="ECO:0000256" key="1">
    <source>
        <dbReference type="SAM" id="MobiDB-lite"/>
    </source>
</evidence>
<accession>A0A1D2J7D5</accession>
<feature type="compositionally biased region" description="Acidic residues" evidence="1">
    <location>
        <begin position="1"/>
        <end position="23"/>
    </location>
</feature>
<feature type="region of interest" description="Disordered" evidence="1">
    <location>
        <begin position="1"/>
        <end position="24"/>
    </location>
</feature>
<gene>
    <name evidence="2" type="ORF">ACO22_06469</name>
</gene>
<comment type="caution">
    <text evidence="2">The sequence shown here is derived from an EMBL/GenBank/DDBJ whole genome shotgun (WGS) entry which is preliminary data.</text>
</comment>
<dbReference type="EMBL" id="LZYO01000351">
    <property type="protein sequence ID" value="ODH15188.1"/>
    <property type="molecule type" value="Genomic_DNA"/>
</dbReference>
<dbReference type="AlphaFoldDB" id="A0A1D2J7D5"/>
<dbReference type="Proteomes" id="UP000242814">
    <property type="component" value="Unassembled WGS sequence"/>
</dbReference>
<organism evidence="2 3">
    <name type="scientific">Paracoccidioides brasiliensis</name>
    <dbReference type="NCBI Taxonomy" id="121759"/>
    <lineage>
        <taxon>Eukaryota</taxon>
        <taxon>Fungi</taxon>
        <taxon>Dikarya</taxon>
        <taxon>Ascomycota</taxon>
        <taxon>Pezizomycotina</taxon>
        <taxon>Eurotiomycetes</taxon>
        <taxon>Eurotiomycetidae</taxon>
        <taxon>Onygenales</taxon>
        <taxon>Ajellomycetaceae</taxon>
        <taxon>Paracoccidioides</taxon>
    </lineage>
</organism>
<dbReference type="VEuPathDB" id="FungiDB:PADG_05531"/>
<protein>
    <submittedName>
        <fullName evidence="2">Uncharacterized protein</fullName>
    </submittedName>
</protein>
<reference evidence="2 3" key="1">
    <citation type="submission" date="2016-06" db="EMBL/GenBank/DDBJ databases">
        <authorList>
            <person name="Kjaerup R.B."/>
            <person name="Dalgaard T.S."/>
            <person name="Juul-Madsen H.R."/>
        </authorList>
    </citation>
    <scope>NUCLEOTIDE SEQUENCE [LARGE SCALE GENOMIC DNA]</scope>
    <source>
        <strain evidence="2 3">Pb300</strain>
    </source>
</reference>